<geneLocation type="mitochondrion" evidence="1"/>
<dbReference type="AlphaFoldDB" id="A0A117NHR8"/>
<comment type="caution">
    <text evidence="1">The sequence shown here is derived from an EMBL/GenBank/DDBJ whole genome shotgun (WGS) entry which is preliminary data.</text>
</comment>
<proteinExistence type="predicted"/>
<accession>A0A117NHR8</accession>
<keyword evidence="1" id="KW-0496">Mitochondrion</keyword>
<protein>
    <submittedName>
        <fullName evidence="1">Uncharacterized protein</fullName>
    </submittedName>
</protein>
<sequence>MCVGDSQKPEGLIHVCLVQRPIATNNLSCSLPYILMANLLELRYWKRGLLAL</sequence>
<gene>
    <name evidence="1" type="ORF">ABT39_MTgene4153</name>
</gene>
<organism evidence="1">
    <name type="scientific">Picea glauca</name>
    <name type="common">White spruce</name>
    <name type="synonym">Pinus glauca</name>
    <dbReference type="NCBI Taxonomy" id="3330"/>
    <lineage>
        <taxon>Eukaryota</taxon>
        <taxon>Viridiplantae</taxon>
        <taxon>Streptophyta</taxon>
        <taxon>Embryophyta</taxon>
        <taxon>Tracheophyta</taxon>
        <taxon>Spermatophyta</taxon>
        <taxon>Pinopsida</taxon>
        <taxon>Pinidae</taxon>
        <taxon>Conifers I</taxon>
        <taxon>Pinales</taxon>
        <taxon>Pinaceae</taxon>
        <taxon>Picea</taxon>
    </lineage>
</organism>
<name>A0A117NHR8_PICGL</name>
<reference evidence="1" key="1">
    <citation type="journal article" date="2015" name="Genome Biol. Evol.">
        <title>Organellar Genomes of White Spruce (Picea glauca): Assembly and Annotation.</title>
        <authorList>
            <person name="Jackman S.D."/>
            <person name="Warren R.L."/>
            <person name="Gibb E.A."/>
            <person name="Vandervalk B.P."/>
            <person name="Mohamadi H."/>
            <person name="Chu J."/>
            <person name="Raymond A."/>
            <person name="Pleasance S."/>
            <person name="Coope R."/>
            <person name="Wildung M.R."/>
            <person name="Ritland C.E."/>
            <person name="Bousquet J."/>
            <person name="Jones S.J."/>
            <person name="Bohlmann J."/>
            <person name="Birol I."/>
        </authorList>
    </citation>
    <scope>NUCLEOTIDE SEQUENCE [LARGE SCALE GENOMIC DNA]</scope>
    <source>
        <tissue evidence="1">Flushing bud</tissue>
    </source>
</reference>
<dbReference type="EMBL" id="LKAM01000004">
    <property type="protein sequence ID" value="KUM48817.1"/>
    <property type="molecule type" value="Genomic_DNA"/>
</dbReference>
<evidence type="ECO:0000313" key="1">
    <source>
        <dbReference type="EMBL" id="KUM48817.1"/>
    </source>
</evidence>